<dbReference type="AlphaFoldDB" id="A0A1E7DNU4"/>
<dbReference type="EMBL" id="MAMP01000021">
    <property type="protein sequence ID" value="OES44757.1"/>
    <property type="molecule type" value="Genomic_DNA"/>
</dbReference>
<evidence type="ECO:0000313" key="3">
    <source>
        <dbReference type="EMBL" id="OES44757.1"/>
    </source>
</evidence>
<evidence type="ECO:0000313" key="4">
    <source>
        <dbReference type="Proteomes" id="UP000095658"/>
    </source>
</evidence>
<feature type="transmembrane region" description="Helical" evidence="1">
    <location>
        <begin position="39"/>
        <end position="59"/>
    </location>
</feature>
<name>A0A1E7DNU4_9BACI</name>
<protein>
    <recommendedName>
        <fullName evidence="2">DUF1468 domain-containing protein</fullName>
    </recommendedName>
</protein>
<dbReference type="STRING" id="1714016.BA724_05635"/>
<dbReference type="OrthoDB" id="2454096at2"/>
<keyword evidence="1" id="KW-0812">Transmembrane</keyword>
<evidence type="ECO:0000259" key="2">
    <source>
        <dbReference type="Pfam" id="PF07331"/>
    </source>
</evidence>
<comment type="caution">
    <text evidence="3">The sequence shown here is derived from an EMBL/GenBank/DDBJ whole genome shotgun (WGS) entry which is preliminary data.</text>
</comment>
<feature type="domain" description="DUF1468" evidence="2">
    <location>
        <begin position="9"/>
        <end position="144"/>
    </location>
</feature>
<feature type="transmembrane region" description="Helical" evidence="1">
    <location>
        <begin position="7"/>
        <end position="27"/>
    </location>
</feature>
<dbReference type="RefSeq" id="WP_069938380.1">
    <property type="nucleotide sequence ID" value="NZ_MAMP01000021.1"/>
</dbReference>
<sequence>MKTWKAGVWFGLAFLIFSIIFFIQSLTLSYSGADGLGPGFFPLWLSGMLVILSLCYIYTTFKSEESESEPMPRGTELKNIVFILASMLIYLGVVPLLGFVLSSTIFLFALLFRYYRWHLNIGISVGASLFLFWIFAKVLSVTLPVNEFGW</sequence>
<feature type="transmembrane region" description="Helical" evidence="1">
    <location>
        <begin position="117"/>
        <end position="136"/>
    </location>
</feature>
<keyword evidence="1" id="KW-1133">Transmembrane helix</keyword>
<accession>A0A1E7DNU4</accession>
<organism evidence="3 4">
    <name type="scientific">Domibacillus iocasae</name>
    <dbReference type="NCBI Taxonomy" id="1714016"/>
    <lineage>
        <taxon>Bacteria</taxon>
        <taxon>Bacillati</taxon>
        <taxon>Bacillota</taxon>
        <taxon>Bacilli</taxon>
        <taxon>Bacillales</taxon>
        <taxon>Bacillaceae</taxon>
        <taxon>Domibacillus</taxon>
    </lineage>
</organism>
<reference evidence="3 4" key="1">
    <citation type="submission" date="2016-06" db="EMBL/GenBank/DDBJ databases">
        <title>Domibacillus iocasae genome sequencing.</title>
        <authorList>
            <person name="Verma A."/>
            <person name="Pal Y."/>
            <person name="Ojha A.K."/>
            <person name="Krishnamurthi S."/>
        </authorList>
    </citation>
    <scope>NUCLEOTIDE SEQUENCE [LARGE SCALE GENOMIC DNA]</scope>
    <source>
        <strain evidence="3 4">DSM 29979</strain>
    </source>
</reference>
<feature type="transmembrane region" description="Helical" evidence="1">
    <location>
        <begin position="80"/>
        <end position="111"/>
    </location>
</feature>
<gene>
    <name evidence="3" type="ORF">BA724_05635</name>
</gene>
<dbReference type="Proteomes" id="UP000095658">
    <property type="component" value="Unassembled WGS sequence"/>
</dbReference>
<dbReference type="InterPro" id="IPR009936">
    <property type="entry name" value="DUF1468"/>
</dbReference>
<keyword evidence="1" id="KW-0472">Membrane</keyword>
<dbReference type="Pfam" id="PF07331">
    <property type="entry name" value="TctB"/>
    <property type="match status" value="1"/>
</dbReference>
<keyword evidence="4" id="KW-1185">Reference proteome</keyword>
<proteinExistence type="predicted"/>
<evidence type="ECO:0000256" key="1">
    <source>
        <dbReference type="SAM" id="Phobius"/>
    </source>
</evidence>